<dbReference type="EMBL" id="AM114193">
    <property type="protein sequence ID" value="CAJ38064.1"/>
    <property type="molecule type" value="Genomic_DNA"/>
</dbReference>
<dbReference type="AlphaFoldDB" id="Q0W0M9"/>
<dbReference type="GeneID" id="5142940"/>
<accession>Q0W0M9</accession>
<proteinExistence type="predicted"/>
<reference evidence="1 2" key="1">
    <citation type="journal article" date="2006" name="Science">
        <title>Genome of rice cluster I archaea -- the key methane producers in the rice rhizosphere.</title>
        <authorList>
            <person name="Erkel C."/>
            <person name="Kube M."/>
            <person name="Reinhardt R."/>
            <person name="Liesack W."/>
        </authorList>
    </citation>
    <scope>NUCLEOTIDE SEQUENCE [LARGE SCALE GENOMIC DNA]</scope>
    <source>
        <strain evidence="2">DSM 22066 / NBRC 105507 / MRE50</strain>
    </source>
</reference>
<dbReference type="Pfam" id="PF10967">
    <property type="entry name" value="DUF2769"/>
    <property type="match status" value="1"/>
</dbReference>
<dbReference type="Proteomes" id="UP000000663">
    <property type="component" value="Chromosome"/>
</dbReference>
<dbReference type="RefSeq" id="WP_012034531.1">
    <property type="nucleotide sequence ID" value="NC_009464.1"/>
</dbReference>
<protein>
    <recommendedName>
        <fullName evidence="3">DUF2769 domain-containing protein</fullName>
    </recommendedName>
</protein>
<dbReference type="eggNOG" id="arCOG03597">
    <property type="taxonomic scope" value="Archaea"/>
</dbReference>
<keyword evidence="2" id="KW-1185">Reference proteome</keyword>
<evidence type="ECO:0000313" key="1">
    <source>
        <dbReference type="EMBL" id="CAJ38064.1"/>
    </source>
</evidence>
<dbReference type="InterPro" id="IPR020075">
    <property type="entry name" value="Uncharacterised_AF2234"/>
</dbReference>
<dbReference type="OrthoDB" id="71341at2157"/>
<gene>
    <name evidence="1" type="ORF">RRC345</name>
</gene>
<evidence type="ECO:0008006" key="3">
    <source>
        <dbReference type="Google" id="ProtNLM"/>
    </source>
</evidence>
<sequence length="100" mass="11242">MDKFDETVQSLKDLGPEDRKSKLQTFANECKCPVCPSYTECAKNDNEGIFCLQGNSFRCIGQINGCNCPACGVKQGLGMKDMMYCMKGSEFETRYLDNLR</sequence>
<dbReference type="KEGG" id="rci:RRC345"/>
<evidence type="ECO:0000313" key="2">
    <source>
        <dbReference type="Proteomes" id="UP000000663"/>
    </source>
</evidence>
<organism evidence="1 2">
    <name type="scientific">Methanocella arvoryzae (strain DSM 22066 / NBRC 105507 / MRE50)</name>
    <dbReference type="NCBI Taxonomy" id="351160"/>
    <lineage>
        <taxon>Archaea</taxon>
        <taxon>Methanobacteriati</taxon>
        <taxon>Methanobacteriota</taxon>
        <taxon>Stenosarchaea group</taxon>
        <taxon>Methanomicrobia</taxon>
        <taxon>Methanocellales</taxon>
        <taxon>Methanocellaceae</taxon>
        <taxon>Methanocella</taxon>
    </lineage>
</organism>
<name>Q0W0M9_METAR</name>